<comment type="caution">
    <text evidence="1">The sequence shown here is derived from an EMBL/GenBank/DDBJ whole genome shotgun (WGS) entry which is preliminary data.</text>
</comment>
<dbReference type="Proteomes" id="UP000717634">
    <property type="component" value="Unassembled WGS sequence"/>
</dbReference>
<proteinExistence type="predicted"/>
<protein>
    <submittedName>
        <fullName evidence="1">Nucleotidyltransferase substrate binding protein (TIGR01987 family)</fullName>
    </submittedName>
</protein>
<dbReference type="SUPFAM" id="SSF81593">
    <property type="entry name" value="Nucleotidyltransferase substrate binding subunit/domain"/>
    <property type="match status" value="1"/>
</dbReference>
<accession>A0ABX1HI47</accession>
<evidence type="ECO:0000313" key="2">
    <source>
        <dbReference type="Proteomes" id="UP000717634"/>
    </source>
</evidence>
<name>A0ABX1HI47_9BACT</name>
<dbReference type="Pfam" id="PF08780">
    <property type="entry name" value="NTase_sub_bind"/>
    <property type="match status" value="1"/>
</dbReference>
<keyword evidence="2" id="KW-1185">Reference proteome</keyword>
<gene>
    <name evidence="1" type="ORF">HBN54_002540</name>
</gene>
<dbReference type="RefSeq" id="WP_210428053.1">
    <property type="nucleotide sequence ID" value="NZ_JAAVTK010000007.1"/>
</dbReference>
<sequence>MRCSQALEQALLLLQQSAPGSVLYELYRSACVKEFEIIIELAGKLLKKALRPYYASHRQAEALVYKDIFRAAAQYGLLSTLEAERWLTYRDSRNNTAHDYGAGFAEAAVTLLPRFVTDATALSQLLHGKPID</sequence>
<dbReference type="InterPro" id="IPR010235">
    <property type="entry name" value="HepT"/>
</dbReference>
<evidence type="ECO:0000313" key="1">
    <source>
        <dbReference type="EMBL" id="NKI89941.1"/>
    </source>
</evidence>
<dbReference type="Gene3D" id="1.20.120.330">
    <property type="entry name" value="Nucleotidyltransferases domain 2"/>
    <property type="match status" value="1"/>
</dbReference>
<dbReference type="EMBL" id="JAAVTK010000007">
    <property type="protein sequence ID" value="NKI89941.1"/>
    <property type="molecule type" value="Genomic_DNA"/>
</dbReference>
<organism evidence="1 2">
    <name type="scientific">Hymenobacter artigasi</name>
    <dbReference type="NCBI Taxonomy" id="2719616"/>
    <lineage>
        <taxon>Bacteria</taxon>
        <taxon>Pseudomonadati</taxon>
        <taxon>Bacteroidota</taxon>
        <taxon>Cytophagia</taxon>
        <taxon>Cytophagales</taxon>
        <taxon>Hymenobacteraceae</taxon>
        <taxon>Hymenobacter</taxon>
    </lineage>
</organism>
<reference evidence="1 2" key="1">
    <citation type="submission" date="2020-03" db="EMBL/GenBank/DDBJ databases">
        <title>Genomic Encyclopedia of Type Strains, Phase IV (KMG-V): Genome sequencing to study the core and pangenomes of soil and plant-associated prokaryotes.</title>
        <authorList>
            <person name="Whitman W."/>
        </authorList>
    </citation>
    <scope>NUCLEOTIDE SEQUENCE [LARGE SCALE GENOMIC DNA]</scope>
    <source>
        <strain evidence="1 2">1B</strain>
    </source>
</reference>